<sequence length="577" mass="66617">MSLDIQFSKDGYRILKVDINEKKRYLGSKYNQKREIEKFVEGLGKRTKKDNYIVLGFSFGEHIKELLEISDDNSNILIVELNDELKEICIKDENVRNILSNPRVTITKEKEQIREFFIKHINEGNINYLKASQYCNYYNLYLEELKDLYAFIKKEITRITINRNTSIAGGEVFLNNFLCNLKYIAKAAEVNKVKEKYINKPAIIVSAGPSLSKNIDVLNDVKNALILSGGRTLRPLLERGISPSCVGIVDSSEVSYKLVEEYIDRVECPLYFNDSTPTKVIEEHKFSKFFSIQNEFVGKILKEEIPALYGGGSIAHNLTLLAIYMGCNPIIFIGQDLAYTGDKGHASFAENKWQKLTFDNFYKDESDIYIEDLNGNQIRTSITLNNYRLSMEDIIEKHKKIKFINATEGGANIKGAENKRLEDVLKELENEEIIPIDKFLTNENRTNKMIERLLNTLNAFNQYIRWCEKAERIVKQCRINYNLKKTNLLEKNKKDLQNIESKIKNKLDEIIIIDAMISKVVYSIENCDEYVIELSDSENIVFNKEINKIEALYSALKKVIVDSYGKVEMTIKGLKEE</sequence>
<evidence type="ECO:0000259" key="1">
    <source>
        <dbReference type="Pfam" id="PF01973"/>
    </source>
</evidence>
<organism evidence="2 3">
    <name type="scientific">Clostridium puniceum</name>
    <dbReference type="NCBI Taxonomy" id="29367"/>
    <lineage>
        <taxon>Bacteria</taxon>
        <taxon>Bacillati</taxon>
        <taxon>Bacillota</taxon>
        <taxon>Clostridia</taxon>
        <taxon>Eubacteriales</taxon>
        <taxon>Clostridiaceae</taxon>
        <taxon>Clostridium</taxon>
    </lineage>
</organism>
<proteinExistence type="predicted"/>
<dbReference type="InterPro" id="IPR002826">
    <property type="entry name" value="MptE-like"/>
</dbReference>
<dbReference type="PANTHER" id="PTHR41786">
    <property type="entry name" value="MOTILITY ACCESSORY FACTOR MAF"/>
    <property type="match status" value="1"/>
</dbReference>
<reference evidence="2 3" key="1">
    <citation type="submission" date="2016-05" db="EMBL/GenBank/DDBJ databases">
        <title>Microbial solvent formation.</title>
        <authorList>
            <person name="Poehlein A."/>
            <person name="Montoya Solano J.D."/>
            <person name="Flitsch S."/>
            <person name="Krabben P."/>
            <person name="Duerre P."/>
            <person name="Daniel R."/>
        </authorList>
    </citation>
    <scope>NUCLEOTIDE SEQUENCE [LARGE SCALE GENOMIC DNA]</scope>
    <source>
        <strain evidence="2 3">DSM 2619</strain>
    </source>
</reference>
<feature type="domain" description="6-hydroxymethylpterin diphosphokinase MptE-like" evidence="1">
    <location>
        <begin position="175"/>
        <end position="341"/>
    </location>
</feature>
<dbReference type="Pfam" id="PF01973">
    <property type="entry name" value="MptE-like"/>
    <property type="match status" value="1"/>
</dbReference>
<comment type="caution">
    <text evidence="2">The sequence shown here is derived from an EMBL/GenBank/DDBJ whole genome shotgun (WGS) entry which is preliminary data.</text>
</comment>
<dbReference type="EMBL" id="LZZM01000138">
    <property type="protein sequence ID" value="OOM77929.1"/>
    <property type="molecule type" value="Genomic_DNA"/>
</dbReference>
<dbReference type="Proteomes" id="UP000190890">
    <property type="component" value="Unassembled WGS sequence"/>
</dbReference>
<accession>A0A1S8TJZ7</accession>
<gene>
    <name evidence="2" type="ORF">CLPUN_21020</name>
</gene>
<evidence type="ECO:0000313" key="3">
    <source>
        <dbReference type="Proteomes" id="UP000190890"/>
    </source>
</evidence>
<keyword evidence="3" id="KW-1185">Reference proteome</keyword>
<name>A0A1S8TJZ7_9CLOT</name>
<evidence type="ECO:0000313" key="2">
    <source>
        <dbReference type="EMBL" id="OOM77929.1"/>
    </source>
</evidence>
<dbReference type="RefSeq" id="WP_077847244.1">
    <property type="nucleotide sequence ID" value="NZ_LZZM01000138.1"/>
</dbReference>
<dbReference type="PANTHER" id="PTHR41786:SF1">
    <property type="entry name" value="6-HYDROXYMETHYLPTERIN DIPHOSPHOKINASE MPTE-LIKE DOMAIN-CONTAINING PROTEIN"/>
    <property type="match status" value="1"/>
</dbReference>
<dbReference type="STRING" id="29367.CLPUN_21020"/>
<dbReference type="OrthoDB" id="5291305at2"/>
<dbReference type="AlphaFoldDB" id="A0A1S8TJZ7"/>
<protein>
    <recommendedName>
        <fullName evidence="1">6-hydroxymethylpterin diphosphokinase MptE-like domain-containing protein</fullName>
    </recommendedName>
</protein>